<dbReference type="GO" id="GO:0006004">
    <property type="term" value="P:fucose metabolic process"/>
    <property type="evidence" value="ECO:0007669"/>
    <property type="project" value="InterPro"/>
</dbReference>
<protein>
    <recommendedName>
        <fullName evidence="3">alpha-L-fucosidase</fullName>
        <ecNumber evidence="3">3.2.1.51</ecNumber>
    </recommendedName>
</protein>
<proteinExistence type="inferred from homology"/>
<comment type="similarity">
    <text evidence="2">Belongs to the glycosyl hydrolase 29 family.</text>
</comment>
<dbReference type="InterPro" id="IPR017853">
    <property type="entry name" value="GH"/>
</dbReference>
<evidence type="ECO:0000256" key="2">
    <source>
        <dbReference type="ARBA" id="ARBA00007951"/>
    </source>
</evidence>
<reference evidence="9 10" key="1">
    <citation type="submission" date="2020-08" db="EMBL/GenBank/DDBJ databases">
        <title>Cohnella phylogeny.</title>
        <authorList>
            <person name="Dunlap C."/>
        </authorList>
    </citation>
    <scope>NUCLEOTIDE SEQUENCE [LARGE SCALE GENOMIC DNA]</scope>
    <source>
        <strain evidence="9 10">CBP 2801</strain>
    </source>
</reference>
<dbReference type="InterPro" id="IPR000933">
    <property type="entry name" value="Glyco_hydro_29"/>
</dbReference>
<feature type="domain" description="Glycoside hydrolase family 29 N-terminal" evidence="8">
    <location>
        <begin position="27"/>
        <end position="337"/>
    </location>
</feature>
<accession>A0A7X0SMQ6</accession>
<dbReference type="GO" id="GO:0004560">
    <property type="term" value="F:alpha-L-fucosidase activity"/>
    <property type="evidence" value="ECO:0007669"/>
    <property type="project" value="InterPro"/>
</dbReference>
<evidence type="ECO:0000256" key="4">
    <source>
        <dbReference type="ARBA" id="ARBA00022729"/>
    </source>
</evidence>
<feature type="site" description="May be important for catalysis" evidence="7">
    <location>
        <position position="270"/>
    </location>
</feature>
<keyword evidence="6" id="KW-0326">Glycosidase</keyword>
<sequence length="430" mass="49190">MSIKQLKDAELASMLKSSIQLKSLDGVEAPWLNLSDEDMQWWRDAKLGLFFHWGLYSIPGRGEWVMFNENIPVDEYAKLADQFNPHQWNPEQMANLAKEAGMRYSVMVTRHHDGFALWDSPGSYRRFDSMHTAAKRDFVKEYTDAFREAGLKVGLYYSPMDWRFPGYFNPKELPESASLMKKQGYDQIEELTTRYGTIDILWYDGGWLAHTGTDADAAWFWEPICLNEKVRQNQPKCVINPRSGWLGDFQCDEGTHEVKGSILPIDWEKCFSMAYHWSYDPLERVMPLEEIIKIMVDCFVRGGNVLLNIAPHPDGGIPVNQVEQLKQIGAFMRKNGEAIYGTSAGPLQPVDHVYGMTSKGNHLYLHVQDTLAFEKMNLPPLEKKIVRCELLDGSEVPFVQNENGISVQIPKEKWAPLDTVVKMVVDEKGA</sequence>
<dbReference type="GO" id="GO:0016139">
    <property type="term" value="P:glycoside catabolic process"/>
    <property type="evidence" value="ECO:0007669"/>
    <property type="project" value="TreeGrafter"/>
</dbReference>
<dbReference type="PRINTS" id="PR00741">
    <property type="entry name" value="GLHYDRLASE29"/>
</dbReference>
<dbReference type="InterPro" id="IPR016286">
    <property type="entry name" value="FUC_metazoa-typ"/>
</dbReference>
<evidence type="ECO:0000256" key="7">
    <source>
        <dbReference type="PIRSR" id="PIRSR001092-1"/>
    </source>
</evidence>
<dbReference type="SMART" id="SM00812">
    <property type="entry name" value="Alpha_L_fucos"/>
    <property type="match status" value="1"/>
</dbReference>
<dbReference type="AlphaFoldDB" id="A0A7X0SMQ6"/>
<dbReference type="RefSeq" id="WP_185130474.1">
    <property type="nucleotide sequence ID" value="NZ_JACJVO010000021.1"/>
</dbReference>
<evidence type="ECO:0000256" key="3">
    <source>
        <dbReference type="ARBA" id="ARBA00012662"/>
    </source>
</evidence>
<dbReference type="PIRSF" id="PIRSF001092">
    <property type="entry name" value="Alpha-L-fucosidase"/>
    <property type="match status" value="1"/>
</dbReference>
<dbReference type="Gene3D" id="3.20.20.80">
    <property type="entry name" value="Glycosidases"/>
    <property type="match status" value="1"/>
</dbReference>
<dbReference type="GO" id="GO:0005764">
    <property type="term" value="C:lysosome"/>
    <property type="evidence" value="ECO:0007669"/>
    <property type="project" value="TreeGrafter"/>
</dbReference>
<comment type="function">
    <text evidence="1">Alpha-L-fucosidase is responsible for hydrolyzing the alpha-1,6-linked fucose joined to the reducing-end N-acetylglucosamine of the carbohydrate moieties of glycoproteins.</text>
</comment>
<dbReference type="Pfam" id="PF01120">
    <property type="entry name" value="Alpha_L_fucos"/>
    <property type="match status" value="1"/>
</dbReference>
<evidence type="ECO:0000256" key="5">
    <source>
        <dbReference type="ARBA" id="ARBA00022801"/>
    </source>
</evidence>
<dbReference type="Proteomes" id="UP000564644">
    <property type="component" value="Unassembled WGS sequence"/>
</dbReference>
<evidence type="ECO:0000256" key="6">
    <source>
        <dbReference type="ARBA" id="ARBA00023295"/>
    </source>
</evidence>
<organism evidence="9 10">
    <name type="scientific">Cohnella zeiphila</name>
    <dbReference type="NCBI Taxonomy" id="2761120"/>
    <lineage>
        <taxon>Bacteria</taxon>
        <taxon>Bacillati</taxon>
        <taxon>Bacillota</taxon>
        <taxon>Bacilli</taxon>
        <taxon>Bacillales</taxon>
        <taxon>Paenibacillaceae</taxon>
        <taxon>Cohnella</taxon>
    </lineage>
</organism>
<name>A0A7X0SMQ6_9BACL</name>
<evidence type="ECO:0000313" key="10">
    <source>
        <dbReference type="Proteomes" id="UP000564644"/>
    </source>
</evidence>
<dbReference type="PANTHER" id="PTHR10030:SF37">
    <property type="entry name" value="ALPHA-L-FUCOSIDASE-RELATED"/>
    <property type="match status" value="1"/>
</dbReference>
<dbReference type="SUPFAM" id="SSF51445">
    <property type="entry name" value="(Trans)glycosidases"/>
    <property type="match status" value="1"/>
</dbReference>
<evidence type="ECO:0000256" key="1">
    <source>
        <dbReference type="ARBA" id="ARBA00004071"/>
    </source>
</evidence>
<dbReference type="PANTHER" id="PTHR10030">
    <property type="entry name" value="ALPHA-L-FUCOSIDASE"/>
    <property type="match status" value="1"/>
</dbReference>
<keyword evidence="5" id="KW-0378">Hydrolase</keyword>
<dbReference type="EC" id="3.2.1.51" evidence="3"/>
<gene>
    <name evidence="9" type="ORF">H7C18_18060</name>
</gene>
<evidence type="ECO:0000259" key="8">
    <source>
        <dbReference type="Pfam" id="PF01120"/>
    </source>
</evidence>
<keyword evidence="4" id="KW-0732">Signal</keyword>
<evidence type="ECO:0000313" key="9">
    <source>
        <dbReference type="EMBL" id="MBB6732822.1"/>
    </source>
</evidence>
<comment type="caution">
    <text evidence="9">The sequence shown here is derived from an EMBL/GenBank/DDBJ whole genome shotgun (WGS) entry which is preliminary data.</text>
</comment>
<keyword evidence="10" id="KW-1185">Reference proteome</keyword>
<dbReference type="EMBL" id="JACJVO010000021">
    <property type="protein sequence ID" value="MBB6732822.1"/>
    <property type="molecule type" value="Genomic_DNA"/>
</dbReference>
<dbReference type="InterPro" id="IPR057739">
    <property type="entry name" value="Glyco_hydro_29_N"/>
</dbReference>